<dbReference type="EMBL" id="WVHS01000003">
    <property type="protein sequence ID" value="MXV16323.1"/>
    <property type="molecule type" value="Genomic_DNA"/>
</dbReference>
<dbReference type="Proteomes" id="UP000451233">
    <property type="component" value="Unassembled WGS sequence"/>
</dbReference>
<dbReference type="InterPro" id="IPR008969">
    <property type="entry name" value="CarboxyPept-like_regulatory"/>
</dbReference>
<sequence length="576" mass="62853">MRRSVTLFLALFLSLQLFGQAVNRASLLASNVTLNVSQQRLEDVLNIISKKNNFYFSYGSGIPADSLVSLKAENITVREALNRLLNGRAEYRESEKYIVLRVMVRRFSIRPEEIISGNREYVISGFIVDEQSSEKVKEASVYERNLLHAALSDENGYFRLRFKGDYSSVVLTASKENYRDTSMRFLSSIDILPEGADNPVWQGINTAFRRTGRTFGGWLVSSRQRVQALNIPDFFATTPFQASFLPGLSSHGLFSSQIVNKASLNVLGGYTAGVNGLEVAGIFNVNKHDVEKVQVAGVINMTGGSVKGVQVAGVLNSVFDSIRAVQVAGVLNEVHGNAEGVQVSGVANLVFKDLNGTGITGLVNVVARSTNGIQVAGLGNITGKKLRGAQIAGLFNYAREMHGMQVGLLNVADSSSGYSIGLLNLVRRGYHKVSISANETMNFNIAVKTGNANLYTILIGGKNFSDKELIYSGGFGLGHDVLFSDKLSVAAEISSQFIYLGNWESTNVLSRFKTNVQFKLHKLVSIFAGPAYSVYYSDPVVRSAPGYKSDIVPGKYRSFSNYTTGWFGWNAGITFL</sequence>
<evidence type="ECO:0000313" key="2">
    <source>
        <dbReference type="EMBL" id="MXV16323.1"/>
    </source>
</evidence>
<evidence type="ECO:0000256" key="1">
    <source>
        <dbReference type="SAM" id="SignalP"/>
    </source>
</evidence>
<dbReference type="SUPFAM" id="SSF49464">
    <property type="entry name" value="Carboxypeptidase regulatory domain-like"/>
    <property type="match status" value="1"/>
</dbReference>
<keyword evidence="1" id="KW-0732">Signal</keyword>
<evidence type="ECO:0008006" key="4">
    <source>
        <dbReference type="Google" id="ProtNLM"/>
    </source>
</evidence>
<reference evidence="2 3" key="1">
    <citation type="submission" date="2019-11" db="EMBL/GenBank/DDBJ databases">
        <title>Pedobacter sp. HMF7056 Genome sequencing and assembly.</title>
        <authorList>
            <person name="Kang H."/>
            <person name="Kim H."/>
            <person name="Joh K."/>
        </authorList>
    </citation>
    <scope>NUCLEOTIDE SEQUENCE [LARGE SCALE GENOMIC DNA]</scope>
    <source>
        <strain evidence="2 3">HMF7056</strain>
    </source>
</reference>
<accession>A0A7K1XZD3</accession>
<evidence type="ECO:0000313" key="3">
    <source>
        <dbReference type="Proteomes" id="UP000451233"/>
    </source>
</evidence>
<gene>
    <name evidence="2" type="ORF">GS398_13500</name>
</gene>
<name>A0A7K1XZD3_9SPHI</name>
<keyword evidence="3" id="KW-1185">Reference proteome</keyword>
<organism evidence="2 3">
    <name type="scientific">Hufsiella ginkgonis</name>
    <dbReference type="NCBI Taxonomy" id="2695274"/>
    <lineage>
        <taxon>Bacteria</taxon>
        <taxon>Pseudomonadati</taxon>
        <taxon>Bacteroidota</taxon>
        <taxon>Sphingobacteriia</taxon>
        <taxon>Sphingobacteriales</taxon>
        <taxon>Sphingobacteriaceae</taxon>
        <taxon>Hufsiella</taxon>
    </lineage>
</organism>
<dbReference type="RefSeq" id="WP_160907327.1">
    <property type="nucleotide sequence ID" value="NZ_WVHS01000003.1"/>
</dbReference>
<protein>
    <recommendedName>
        <fullName evidence="4">Carboxypeptidase-like regulatory domain-containing protein</fullName>
    </recommendedName>
</protein>
<feature type="chain" id="PRO_5029645914" description="Carboxypeptidase-like regulatory domain-containing protein" evidence="1">
    <location>
        <begin position="20"/>
        <end position="576"/>
    </location>
</feature>
<comment type="caution">
    <text evidence="2">The sequence shown here is derived from an EMBL/GenBank/DDBJ whole genome shotgun (WGS) entry which is preliminary data.</text>
</comment>
<dbReference type="AlphaFoldDB" id="A0A7K1XZD3"/>
<feature type="signal peptide" evidence="1">
    <location>
        <begin position="1"/>
        <end position="19"/>
    </location>
</feature>
<proteinExistence type="predicted"/>